<feature type="region of interest" description="Disordered" evidence="1">
    <location>
        <begin position="1"/>
        <end position="27"/>
    </location>
</feature>
<evidence type="ECO:0000313" key="3">
    <source>
        <dbReference type="Proteomes" id="UP000003759"/>
    </source>
</evidence>
<evidence type="ECO:0000313" key="2">
    <source>
        <dbReference type="EMBL" id="CCG58024.1"/>
    </source>
</evidence>
<name>K0JLS1_BRAPL</name>
<organism evidence="2 3">
    <name type="scientific">Brachyspira pilosicoli WesB</name>
    <dbReference type="NCBI Taxonomy" id="1161918"/>
    <lineage>
        <taxon>Bacteria</taxon>
        <taxon>Pseudomonadati</taxon>
        <taxon>Spirochaetota</taxon>
        <taxon>Spirochaetia</taxon>
        <taxon>Brachyspirales</taxon>
        <taxon>Brachyspiraceae</taxon>
        <taxon>Brachyspira</taxon>
    </lineage>
</organism>
<dbReference type="AlphaFoldDB" id="K0JLS1"/>
<protein>
    <submittedName>
        <fullName evidence="2">Unclassified</fullName>
    </submittedName>
</protein>
<sequence length="68" mass="7842">MNIEKLENNKNTKNDKNNWGGARAGAGRKKIAPELKKKTIRKGKVIYFRLLDDDYTIIENIAKKIILQ</sequence>
<gene>
    <name evidence="2" type="ORF">WESB_2562</name>
</gene>
<dbReference type="EMBL" id="HE793032">
    <property type="protein sequence ID" value="CCG58024.1"/>
    <property type="molecule type" value="Genomic_DNA"/>
</dbReference>
<feature type="compositionally biased region" description="Basic and acidic residues" evidence="1">
    <location>
        <begin position="1"/>
        <end position="16"/>
    </location>
</feature>
<dbReference type="HOGENOM" id="CLU_2785734_0_0_12"/>
<reference evidence="2 3" key="1">
    <citation type="journal article" date="2012" name="BMC Genomics">
        <title>Comparative genomics of Brachyspira pilosicoli strains: genome rearrangements, reductions and correlation of genetic compliment with phenotypic diversity.</title>
        <authorList>
            <person name="Mappley L.J."/>
            <person name="Black M.L."/>
            <person name="Abuoun M."/>
            <person name="Darby A.C."/>
            <person name="Woodward M.J."/>
            <person name="Parkhill J."/>
            <person name="Turner A.K."/>
            <person name="Bellgard M.I."/>
            <person name="La T."/>
            <person name="Phillips N.D."/>
            <person name="La Ragione R.M."/>
            <person name="Hampson D.J."/>
        </authorList>
    </citation>
    <scope>NUCLEOTIDE SEQUENCE [LARGE SCALE GENOMIC DNA]</scope>
    <source>
        <strain evidence="2">WesB</strain>
    </source>
</reference>
<evidence type="ECO:0000256" key="1">
    <source>
        <dbReference type="SAM" id="MobiDB-lite"/>
    </source>
</evidence>
<dbReference type="PATRIC" id="fig|1161918.5.peg.2122"/>
<dbReference type="Proteomes" id="UP000003759">
    <property type="component" value="Chromosome"/>
</dbReference>
<dbReference type="KEGG" id="bpw:WESB_2562"/>
<dbReference type="RefSeq" id="WP_014934075.1">
    <property type="nucleotide sequence ID" value="NC_018604.1"/>
</dbReference>
<proteinExistence type="predicted"/>
<accession>K0JLS1</accession>